<name>A0A7Y9GMT8_9MICO</name>
<protein>
    <submittedName>
        <fullName evidence="6">Simple sugar transport system ATP-binding protein/ribose transport system ATP-binding protein</fullName>
    </submittedName>
</protein>
<dbReference type="RefSeq" id="WP_179488717.1">
    <property type="nucleotide sequence ID" value="NZ_JACCBV010000001.1"/>
</dbReference>
<organism evidence="6 7">
    <name type="scientific">Microbacterium immunditiarum</name>
    <dbReference type="NCBI Taxonomy" id="337480"/>
    <lineage>
        <taxon>Bacteria</taxon>
        <taxon>Bacillati</taxon>
        <taxon>Actinomycetota</taxon>
        <taxon>Actinomycetes</taxon>
        <taxon>Micrococcales</taxon>
        <taxon>Microbacteriaceae</taxon>
        <taxon>Microbacterium</taxon>
    </lineage>
</organism>
<evidence type="ECO:0000313" key="6">
    <source>
        <dbReference type="EMBL" id="NYE19398.1"/>
    </source>
</evidence>
<feature type="domain" description="ABC transporter" evidence="5">
    <location>
        <begin position="6"/>
        <end position="241"/>
    </location>
</feature>
<dbReference type="PANTHER" id="PTHR43790">
    <property type="entry name" value="CARBOHYDRATE TRANSPORT ATP-BINDING PROTEIN MG119-RELATED"/>
    <property type="match status" value="1"/>
</dbReference>
<dbReference type="Gene3D" id="3.40.50.300">
    <property type="entry name" value="P-loop containing nucleotide triphosphate hydrolases"/>
    <property type="match status" value="2"/>
</dbReference>
<reference evidence="6 7" key="1">
    <citation type="submission" date="2020-07" db="EMBL/GenBank/DDBJ databases">
        <title>Sequencing the genomes of 1000 actinobacteria strains.</title>
        <authorList>
            <person name="Klenk H.-P."/>
        </authorList>
    </citation>
    <scope>NUCLEOTIDE SEQUENCE [LARGE SCALE GENOMIC DNA]</scope>
    <source>
        <strain evidence="6 7">DSM 24662</strain>
    </source>
</reference>
<evidence type="ECO:0000259" key="5">
    <source>
        <dbReference type="PROSITE" id="PS50893"/>
    </source>
</evidence>
<proteinExistence type="predicted"/>
<keyword evidence="7" id="KW-1185">Reference proteome</keyword>
<dbReference type="Pfam" id="PF00005">
    <property type="entry name" value="ABC_tran"/>
    <property type="match status" value="2"/>
</dbReference>
<accession>A0A7Y9GMT8</accession>
<keyword evidence="4 6" id="KW-0067">ATP-binding</keyword>
<evidence type="ECO:0000313" key="7">
    <source>
        <dbReference type="Proteomes" id="UP000576969"/>
    </source>
</evidence>
<dbReference type="GO" id="GO:0005524">
    <property type="term" value="F:ATP binding"/>
    <property type="evidence" value="ECO:0007669"/>
    <property type="project" value="UniProtKB-KW"/>
</dbReference>
<evidence type="ECO:0000256" key="4">
    <source>
        <dbReference type="ARBA" id="ARBA00022840"/>
    </source>
</evidence>
<dbReference type="PANTHER" id="PTHR43790:SF9">
    <property type="entry name" value="GALACTOFURANOSE TRANSPORTER ATP-BINDING PROTEIN YTFR"/>
    <property type="match status" value="1"/>
</dbReference>
<evidence type="ECO:0000256" key="2">
    <source>
        <dbReference type="ARBA" id="ARBA00022737"/>
    </source>
</evidence>
<sequence>MTTVHVRVADVSKSFGGSRALSDVSLEIFRGQVHCLIGENGAGKSTLGRLLAGIHRPDEGSIEVAGREVSFRSPAEALAAGIAGMAQEVALVPAMSVADNILLGANEATIGFVSRQRQRERVEEILARYDFVLDPDARVGDLRIADQQKVEILKAIARGSDLIVMDEPTASLGDKDARALLEVVRRLRDDGTTIIYISHHLDEVLSIADRVSVLRDGRVVYDGDPLTKSELVVHMLGRPLEASFPEKTLPAPDAPVVLRVEDLACGDAFSGVSFSVRAGEIVGLAGLVGSGRSALARVLGGVERPRAGTIEVRGAPQRFRSPRAAMRAGVHLIPEDRKRQGLILVRPTRENITSSVLERLSTLGVVDSRAEREIAERAATRTDVRAASLETPVWALSGGNQQKVMFARASLAEPAVLLIDEPTKGVDVGAKFAIHQLIGEIAARGVAVVLISSEHEEVMGLAHRLLVMAEGVLVAEFDGPEFPADEVSRAVMTDVAKRTDVV</sequence>
<dbReference type="InterPro" id="IPR017871">
    <property type="entry name" value="ABC_transporter-like_CS"/>
</dbReference>
<dbReference type="EMBL" id="JACCBV010000001">
    <property type="protein sequence ID" value="NYE19398.1"/>
    <property type="molecule type" value="Genomic_DNA"/>
</dbReference>
<evidence type="ECO:0000256" key="1">
    <source>
        <dbReference type="ARBA" id="ARBA00022448"/>
    </source>
</evidence>
<dbReference type="GO" id="GO:0016887">
    <property type="term" value="F:ATP hydrolysis activity"/>
    <property type="evidence" value="ECO:0007669"/>
    <property type="project" value="InterPro"/>
</dbReference>
<keyword evidence="3" id="KW-0547">Nucleotide-binding</keyword>
<dbReference type="InterPro" id="IPR050107">
    <property type="entry name" value="ABC_carbohydrate_import_ATPase"/>
</dbReference>
<dbReference type="InterPro" id="IPR027417">
    <property type="entry name" value="P-loop_NTPase"/>
</dbReference>
<keyword evidence="6" id="KW-0762">Sugar transport</keyword>
<comment type="caution">
    <text evidence="6">The sequence shown here is derived from an EMBL/GenBank/DDBJ whole genome shotgun (WGS) entry which is preliminary data.</text>
</comment>
<gene>
    <name evidence="6" type="ORF">BJ991_001426</name>
</gene>
<dbReference type="AlphaFoldDB" id="A0A7Y9GMT8"/>
<dbReference type="SMART" id="SM00382">
    <property type="entry name" value="AAA"/>
    <property type="match status" value="2"/>
</dbReference>
<feature type="domain" description="ABC transporter" evidence="5">
    <location>
        <begin position="249"/>
        <end position="495"/>
    </location>
</feature>
<evidence type="ECO:0000256" key="3">
    <source>
        <dbReference type="ARBA" id="ARBA00022741"/>
    </source>
</evidence>
<keyword evidence="1" id="KW-0813">Transport</keyword>
<dbReference type="SUPFAM" id="SSF52540">
    <property type="entry name" value="P-loop containing nucleoside triphosphate hydrolases"/>
    <property type="match status" value="2"/>
</dbReference>
<dbReference type="InterPro" id="IPR003439">
    <property type="entry name" value="ABC_transporter-like_ATP-bd"/>
</dbReference>
<dbReference type="CDD" id="cd03216">
    <property type="entry name" value="ABC_Carb_Monos_I"/>
    <property type="match status" value="1"/>
</dbReference>
<keyword evidence="2" id="KW-0677">Repeat</keyword>
<dbReference type="Proteomes" id="UP000576969">
    <property type="component" value="Unassembled WGS sequence"/>
</dbReference>
<dbReference type="InterPro" id="IPR003593">
    <property type="entry name" value="AAA+_ATPase"/>
</dbReference>
<dbReference type="CDD" id="cd03215">
    <property type="entry name" value="ABC_Carb_Monos_II"/>
    <property type="match status" value="1"/>
</dbReference>
<dbReference type="PROSITE" id="PS00211">
    <property type="entry name" value="ABC_TRANSPORTER_1"/>
    <property type="match status" value="1"/>
</dbReference>
<dbReference type="PROSITE" id="PS50893">
    <property type="entry name" value="ABC_TRANSPORTER_2"/>
    <property type="match status" value="2"/>
</dbReference>